<reference evidence="2" key="1">
    <citation type="journal article" date="2020" name="Stud. Mycol.">
        <title>101 Dothideomycetes genomes: a test case for predicting lifestyles and emergence of pathogens.</title>
        <authorList>
            <person name="Haridas S."/>
            <person name="Albert R."/>
            <person name="Binder M."/>
            <person name="Bloem J."/>
            <person name="Labutti K."/>
            <person name="Salamov A."/>
            <person name="Andreopoulos B."/>
            <person name="Baker S."/>
            <person name="Barry K."/>
            <person name="Bills G."/>
            <person name="Bluhm B."/>
            <person name="Cannon C."/>
            <person name="Castanera R."/>
            <person name="Culley D."/>
            <person name="Daum C."/>
            <person name="Ezra D."/>
            <person name="Gonzalez J."/>
            <person name="Henrissat B."/>
            <person name="Kuo A."/>
            <person name="Liang C."/>
            <person name="Lipzen A."/>
            <person name="Lutzoni F."/>
            <person name="Magnuson J."/>
            <person name="Mondo S."/>
            <person name="Nolan M."/>
            <person name="Ohm R."/>
            <person name="Pangilinan J."/>
            <person name="Park H.-J."/>
            <person name="Ramirez L."/>
            <person name="Alfaro M."/>
            <person name="Sun H."/>
            <person name="Tritt A."/>
            <person name="Yoshinaga Y."/>
            <person name="Zwiers L.-H."/>
            <person name="Turgeon B."/>
            <person name="Goodwin S."/>
            <person name="Spatafora J."/>
            <person name="Crous P."/>
            <person name="Grigoriev I."/>
        </authorList>
    </citation>
    <scope>NUCLEOTIDE SEQUENCE</scope>
    <source>
        <strain evidence="2">CBS 130266</strain>
    </source>
</reference>
<proteinExistence type="predicted"/>
<dbReference type="OrthoDB" id="3552888at2759"/>
<dbReference type="Proteomes" id="UP000800235">
    <property type="component" value="Unassembled WGS sequence"/>
</dbReference>
<accession>A0A9P4P2V5</accession>
<evidence type="ECO:0000313" key="3">
    <source>
        <dbReference type="Proteomes" id="UP000800235"/>
    </source>
</evidence>
<gene>
    <name evidence="2" type="ORF">EJ08DRAFT_692139</name>
</gene>
<dbReference type="EMBL" id="MU007011">
    <property type="protein sequence ID" value="KAF2436262.1"/>
    <property type="molecule type" value="Genomic_DNA"/>
</dbReference>
<protein>
    <recommendedName>
        <fullName evidence="4">Secreted protein</fullName>
    </recommendedName>
</protein>
<evidence type="ECO:0000313" key="2">
    <source>
        <dbReference type="EMBL" id="KAF2436262.1"/>
    </source>
</evidence>
<evidence type="ECO:0008006" key="4">
    <source>
        <dbReference type="Google" id="ProtNLM"/>
    </source>
</evidence>
<evidence type="ECO:0000256" key="1">
    <source>
        <dbReference type="SAM" id="SignalP"/>
    </source>
</evidence>
<comment type="caution">
    <text evidence="2">The sequence shown here is derived from an EMBL/GenBank/DDBJ whole genome shotgun (WGS) entry which is preliminary data.</text>
</comment>
<keyword evidence="3" id="KW-1185">Reference proteome</keyword>
<organism evidence="2 3">
    <name type="scientific">Tothia fuscella</name>
    <dbReference type="NCBI Taxonomy" id="1048955"/>
    <lineage>
        <taxon>Eukaryota</taxon>
        <taxon>Fungi</taxon>
        <taxon>Dikarya</taxon>
        <taxon>Ascomycota</taxon>
        <taxon>Pezizomycotina</taxon>
        <taxon>Dothideomycetes</taxon>
        <taxon>Pleosporomycetidae</taxon>
        <taxon>Venturiales</taxon>
        <taxon>Cylindrosympodiaceae</taxon>
        <taxon>Tothia</taxon>
    </lineage>
</organism>
<name>A0A9P4P2V5_9PEZI</name>
<dbReference type="AlphaFoldDB" id="A0A9P4P2V5"/>
<feature type="signal peptide" evidence="1">
    <location>
        <begin position="1"/>
        <end position="23"/>
    </location>
</feature>
<keyword evidence="1" id="KW-0732">Signal</keyword>
<sequence length="133" mass="14356">MRLSFLHFIIGLAYLTLVVPAQALGSLGGDTLAINDSRSTVHTESSKSVGCSIDSIVCGHSGWGLPERDAAREAVRYLRSLPGEWSLDPGPGRCFRASCSYNTGVWICNDVGFDPAASFRRTLVPGEKRRADI</sequence>
<feature type="chain" id="PRO_5040349114" description="Secreted protein" evidence="1">
    <location>
        <begin position="24"/>
        <end position="133"/>
    </location>
</feature>